<reference evidence="2" key="1">
    <citation type="submission" date="2021-10" db="EMBL/GenBank/DDBJ databases">
        <title>Tropical sea cucumber genome reveals ecological adaptation and Cuvierian tubules defense mechanism.</title>
        <authorList>
            <person name="Chen T."/>
        </authorList>
    </citation>
    <scope>NUCLEOTIDE SEQUENCE</scope>
    <source>
        <strain evidence="2">Nanhai2018</strain>
        <tissue evidence="2">Muscle</tissue>
    </source>
</reference>
<keyword evidence="1" id="KW-0812">Transmembrane</keyword>
<sequence>MEQSVATISKSGPYDQTSTTPTRMVVYEIPYTVYIIASALVSMFCCPLIGVPGIFVSLEVTFFL</sequence>
<dbReference type="Proteomes" id="UP001152320">
    <property type="component" value="Chromosome 1"/>
</dbReference>
<evidence type="ECO:0000313" key="2">
    <source>
        <dbReference type="EMBL" id="KAJ8049866.1"/>
    </source>
</evidence>
<evidence type="ECO:0008006" key="4">
    <source>
        <dbReference type="Google" id="ProtNLM"/>
    </source>
</evidence>
<protein>
    <recommendedName>
        <fullName evidence="4">Transmembrane protein</fullName>
    </recommendedName>
</protein>
<dbReference type="AlphaFoldDB" id="A0A9Q1CRS9"/>
<feature type="transmembrane region" description="Helical" evidence="1">
    <location>
        <begin position="31"/>
        <end position="58"/>
    </location>
</feature>
<comment type="caution">
    <text evidence="2">The sequence shown here is derived from an EMBL/GenBank/DDBJ whole genome shotgun (WGS) entry which is preliminary data.</text>
</comment>
<keyword evidence="1" id="KW-0472">Membrane</keyword>
<organism evidence="2 3">
    <name type="scientific">Holothuria leucospilota</name>
    <name type="common">Black long sea cucumber</name>
    <name type="synonym">Mertensiothuria leucospilota</name>
    <dbReference type="NCBI Taxonomy" id="206669"/>
    <lineage>
        <taxon>Eukaryota</taxon>
        <taxon>Metazoa</taxon>
        <taxon>Echinodermata</taxon>
        <taxon>Eleutherozoa</taxon>
        <taxon>Echinozoa</taxon>
        <taxon>Holothuroidea</taxon>
        <taxon>Aspidochirotacea</taxon>
        <taxon>Aspidochirotida</taxon>
        <taxon>Holothuriidae</taxon>
        <taxon>Holothuria</taxon>
    </lineage>
</organism>
<proteinExistence type="predicted"/>
<keyword evidence="3" id="KW-1185">Reference proteome</keyword>
<gene>
    <name evidence="2" type="ORF">HOLleu_02792</name>
</gene>
<evidence type="ECO:0000256" key="1">
    <source>
        <dbReference type="SAM" id="Phobius"/>
    </source>
</evidence>
<evidence type="ECO:0000313" key="3">
    <source>
        <dbReference type="Proteomes" id="UP001152320"/>
    </source>
</evidence>
<accession>A0A9Q1CRS9</accession>
<name>A0A9Q1CRS9_HOLLE</name>
<keyword evidence="1" id="KW-1133">Transmembrane helix</keyword>
<dbReference type="EMBL" id="JAIZAY010000001">
    <property type="protein sequence ID" value="KAJ8049866.1"/>
    <property type="molecule type" value="Genomic_DNA"/>
</dbReference>